<dbReference type="InterPro" id="IPR052586">
    <property type="entry name" value="ASCC2"/>
</dbReference>
<feature type="region of interest" description="Disordered" evidence="1">
    <location>
        <begin position="405"/>
        <end position="446"/>
    </location>
</feature>
<sequence length="748" mass="85334">MPVPLDELRVKEEVNGVVRSIQALDPSRVEDIQFLSYVPPPADAAQLEEWGDRIRFIAMDLHRLLRLSHDKFWCQAIFDESLHSLIDTYLKNAPRSSEAVYGLPEDFQDQHDEVHRMIFMTCLRLATHKEDKDSFITPAVFGEIIYENFIFDIPKLFDICVLFGPSNEALLSKMINNIFTQQPKYYEDLSCAIPTIYQAFEDMKKKCGMPCSSDKSNSPQKLHDGKEDQTMETLSVLDLQDLILYIADIGVTLSSFVECHPAASQILHQTNFIQHLSELYDIVPALLSEVKKRDLEDYRLKQYLRQKVAQAKKSLMKTVHLIIYNCYLEPILENRNCPDDHVDGFIETLSAVLNERRFLADFESCYPFQNYMDILTQSSFDIDETRIHYIQDAFSSAFATFGKRREPTGATTRGGRTSPDGSPGPIEDDPQGTSNTPIYSSTDKNNEDLMGACAPVKTGVELDSMIAAVKDLLPDLGDGFIELCLEEAEYDVEKVINFVLEDKLPLSLQNVDRNLPREVRPQPEESAISHRASVFDHDEFDVFSKDKVDMSLVYKGKREKTDNVDLNAKDLVEVKSMLSEKYGYEKVYVEDSGDGDELYDDEYDDTYDTINVGADDADSADELSQIRPFTVPRVLKQRPEVEDNESEESSEESDKEAMRDNFVPNPALIRQRAEERAQWKHQRAQGQKSQSGGQPQNAKQDKKYDVKGGAKGKGQTGEVLKNRAWKEKHKSSRANHNRKYFSDKKRMA</sequence>
<dbReference type="PROSITE" id="PS51140">
    <property type="entry name" value="CUE"/>
    <property type="match status" value="1"/>
</dbReference>
<dbReference type="GO" id="GO:0043130">
    <property type="term" value="F:ubiquitin binding"/>
    <property type="evidence" value="ECO:0007669"/>
    <property type="project" value="InterPro"/>
</dbReference>
<feature type="domain" description="CUE" evidence="2">
    <location>
        <begin position="461"/>
        <end position="504"/>
    </location>
</feature>
<dbReference type="InterPro" id="IPR041800">
    <property type="entry name" value="ASCC2_CUE"/>
</dbReference>
<dbReference type="PANTHER" id="PTHR21494">
    <property type="entry name" value="ACTIVATING SIGNAL COINTEGRATOR 1 COMPLEX SUBUNIT 2 ASC-1 COMPLEX SUBUNIT P100"/>
    <property type="match status" value="1"/>
</dbReference>
<dbReference type="GO" id="GO:0006355">
    <property type="term" value="P:regulation of DNA-templated transcription"/>
    <property type="evidence" value="ECO:0007669"/>
    <property type="project" value="TreeGrafter"/>
</dbReference>
<accession>A0A8W8P376</accession>
<dbReference type="Gene3D" id="1.10.8.10">
    <property type="entry name" value="DNA helicase RuvA subunit, C-terminal domain"/>
    <property type="match status" value="1"/>
</dbReference>
<evidence type="ECO:0000313" key="3">
    <source>
        <dbReference type="EnsemblMetazoa" id="G941.3:cds"/>
    </source>
</evidence>
<dbReference type="EnsemblMetazoa" id="G941.3">
    <property type="protein sequence ID" value="G941.3:cds"/>
    <property type="gene ID" value="G941"/>
</dbReference>
<name>A0A8W8P376_MAGGI</name>
<evidence type="ECO:0000313" key="4">
    <source>
        <dbReference type="Proteomes" id="UP000005408"/>
    </source>
</evidence>
<dbReference type="Pfam" id="PF02845">
    <property type="entry name" value="CUE"/>
    <property type="match status" value="1"/>
</dbReference>
<evidence type="ECO:0000259" key="2">
    <source>
        <dbReference type="PROSITE" id="PS51140"/>
    </source>
</evidence>
<feature type="compositionally biased region" description="Polar residues" evidence="1">
    <location>
        <begin position="431"/>
        <end position="443"/>
    </location>
</feature>
<dbReference type="AlphaFoldDB" id="A0A8W8P376"/>
<dbReference type="InterPro" id="IPR009060">
    <property type="entry name" value="UBA-like_sf"/>
</dbReference>
<feature type="compositionally biased region" description="Low complexity" evidence="1">
    <location>
        <begin position="684"/>
        <end position="696"/>
    </location>
</feature>
<dbReference type="SMART" id="SM00546">
    <property type="entry name" value="CUE"/>
    <property type="match status" value="1"/>
</dbReference>
<dbReference type="CDD" id="cd14364">
    <property type="entry name" value="CUE_ASCC2"/>
    <property type="match status" value="1"/>
</dbReference>
<dbReference type="Proteomes" id="UP000005408">
    <property type="component" value="Unassembled WGS sequence"/>
</dbReference>
<feature type="compositionally biased region" description="Basic and acidic residues" evidence="1">
    <location>
        <begin position="699"/>
        <end position="708"/>
    </location>
</feature>
<evidence type="ECO:0000256" key="1">
    <source>
        <dbReference type="SAM" id="MobiDB-lite"/>
    </source>
</evidence>
<dbReference type="SUPFAM" id="SSF46934">
    <property type="entry name" value="UBA-like"/>
    <property type="match status" value="1"/>
</dbReference>
<keyword evidence="4" id="KW-1185">Reference proteome</keyword>
<feature type="compositionally biased region" description="Basic residues" evidence="1">
    <location>
        <begin position="726"/>
        <end position="739"/>
    </location>
</feature>
<organism evidence="3 4">
    <name type="scientific">Magallana gigas</name>
    <name type="common">Pacific oyster</name>
    <name type="synonym">Crassostrea gigas</name>
    <dbReference type="NCBI Taxonomy" id="29159"/>
    <lineage>
        <taxon>Eukaryota</taxon>
        <taxon>Metazoa</taxon>
        <taxon>Spiralia</taxon>
        <taxon>Lophotrochozoa</taxon>
        <taxon>Mollusca</taxon>
        <taxon>Bivalvia</taxon>
        <taxon>Autobranchia</taxon>
        <taxon>Pteriomorphia</taxon>
        <taxon>Ostreida</taxon>
        <taxon>Ostreoidea</taxon>
        <taxon>Ostreidae</taxon>
        <taxon>Magallana</taxon>
    </lineage>
</organism>
<dbReference type="OMA" id="LSQHEFW"/>
<protein>
    <recommendedName>
        <fullName evidence="2">CUE domain-containing protein</fullName>
    </recommendedName>
</protein>
<dbReference type="PANTHER" id="PTHR21494:SF0">
    <property type="entry name" value="ACTIVATING SIGNAL COINTEGRATOR 1 COMPLEX SUBUNIT 2"/>
    <property type="match status" value="1"/>
</dbReference>
<proteinExistence type="predicted"/>
<dbReference type="OrthoDB" id="5577209at2759"/>
<feature type="compositionally biased region" description="Acidic residues" evidence="1">
    <location>
        <begin position="642"/>
        <end position="654"/>
    </location>
</feature>
<dbReference type="InterPro" id="IPR003892">
    <property type="entry name" value="CUE"/>
</dbReference>
<reference evidence="3" key="1">
    <citation type="submission" date="2022-08" db="UniProtKB">
        <authorList>
            <consortium name="EnsemblMetazoa"/>
        </authorList>
    </citation>
    <scope>IDENTIFICATION</scope>
    <source>
        <strain evidence="3">05x7-T-G4-1.051#20</strain>
    </source>
</reference>
<feature type="region of interest" description="Disordered" evidence="1">
    <location>
        <begin position="611"/>
        <end position="748"/>
    </location>
</feature>